<dbReference type="InterPro" id="IPR013767">
    <property type="entry name" value="PAS_fold"/>
</dbReference>
<accession>A0ABS4AGX8</accession>
<reference evidence="10 11" key="1">
    <citation type="submission" date="2021-03" db="EMBL/GenBank/DDBJ databases">
        <authorList>
            <person name="So Y."/>
        </authorList>
    </citation>
    <scope>NUCLEOTIDE SEQUENCE [LARGE SCALE GENOMIC DNA]</scope>
    <source>
        <strain evidence="10 11">SSH11</strain>
    </source>
</reference>
<dbReference type="Gene3D" id="3.30.565.10">
    <property type="entry name" value="Histidine kinase-like ATPase, C-terminal domain"/>
    <property type="match status" value="1"/>
</dbReference>
<dbReference type="SUPFAM" id="SSF55781">
    <property type="entry name" value="GAF domain-like"/>
    <property type="match status" value="1"/>
</dbReference>
<keyword evidence="5" id="KW-0547">Nucleotide-binding</keyword>
<evidence type="ECO:0000256" key="8">
    <source>
        <dbReference type="SAM" id="MobiDB-lite"/>
    </source>
</evidence>
<keyword evidence="11" id="KW-1185">Reference proteome</keyword>
<dbReference type="InterPro" id="IPR035965">
    <property type="entry name" value="PAS-like_dom_sf"/>
</dbReference>
<comment type="catalytic activity">
    <reaction evidence="1">
        <text>ATP + protein L-histidine = ADP + protein N-phospho-L-histidine.</text>
        <dbReference type="EC" id="2.7.13.3"/>
    </reaction>
</comment>
<dbReference type="Gene3D" id="3.30.450.40">
    <property type="match status" value="1"/>
</dbReference>
<dbReference type="Gene3D" id="3.30.450.20">
    <property type="entry name" value="PAS domain"/>
    <property type="match status" value="1"/>
</dbReference>
<dbReference type="InterPro" id="IPR000014">
    <property type="entry name" value="PAS"/>
</dbReference>
<proteinExistence type="predicted"/>
<evidence type="ECO:0000256" key="4">
    <source>
        <dbReference type="ARBA" id="ARBA00022679"/>
    </source>
</evidence>
<dbReference type="NCBIfam" id="TIGR00229">
    <property type="entry name" value="sensory_box"/>
    <property type="match status" value="1"/>
</dbReference>
<comment type="caution">
    <text evidence="10">The sequence shown here is derived from an EMBL/GenBank/DDBJ whole genome shotgun (WGS) entry which is preliminary data.</text>
</comment>
<gene>
    <name evidence="10" type="ORF">J8J14_16055</name>
</gene>
<dbReference type="RefSeq" id="WP_209380554.1">
    <property type="nucleotide sequence ID" value="NZ_JAGIZB010000015.1"/>
</dbReference>
<protein>
    <recommendedName>
        <fullName evidence="2">histidine kinase</fullName>
        <ecNumber evidence="2">2.7.13.3</ecNumber>
    </recommendedName>
</protein>
<dbReference type="InterPro" id="IPR036890">
    <property type="entry name" value="HATPase_C_sf"/>
</dbReference>
<dbReference type="InterPro" id="IPR029016">
    <property type="entry name" value="GAF-like_dom_sf"/>
</dbReference>
<evidence type="ECO:0000256" key="6">
    <source>
        <dbReference type="ARBA" id="ARBA00022777"/>
    </source>
</evidence>
<dbReference type="Pfam" id="PF01590">
    <property type="entry name" value="GAF"/>
    <property type="match status" value="1"/>
</dbReference>
<dbReference type="EC" id="2.7.13.3" evidence="2"/>
<dbReference type="SMART" id="SM00911">
    <property type="entry name" value="HWE_HK"/>
    <property type="match status" value="1"/>
</dbReference>
<dbReference type="SMART" id="SM00091">
    <property type="entry name" value="PAS"/>
    <property type="match status" value="1"/>
</dbReference>
<keyword evidence="7" id="KW-0067">ATP-binding</keyword>
<dbReference type="EMBL" id="JAGIZB010000015">
    <property type="protein sequence ID" value="MBP0446287.1"/>
    <property type="molecule type" value="Genomic_DNA"/>
</dbReference>
<sequence length="538" mass="58262">MSSITGSPALVPRRAEGAPDPAPSADGGAVQAELAASRDALRARSDLLSTITDNAAEAMFLLDEHGRVTFMNPAAERMFGWRREEMLGELLHDRVHHHRPDGRPYPMAECPLGHVFATGETLHAHEDVFFRRDGSAIPVACSNAAIVTEGRTRGGVLIVHDISARKASEGRLAALVELGDRLRETGDPAGIAYVAAEIVGRTLGADRAGYGMVNNAAQTIRIDRDWAGAALPNLSGIFSLPLYWEGFAEILRRREVVVIEDVLTDHRIGASAAKFMALGVRACLHAPWTEAGQVSSLLYVHSAAPRRWTEEEIAFVRGVAERVWAAAERARGERQHELMLMELNHRVKNILATVQGLAAQTLKGVGGDPRRFAGHFGARLRTLARAHDLLTAQGWEPAGIEVTLRAALAPWLENGRAIRIEMPDGTDEAEVSPRQAQALVLAFHELGTNATKYGALSVPEGSVTIRCEAAEGKEVVLRWQERGGPPVVRPPDRRGFGTRLLERGLAQDLGPGSKVELLFEPAGLRAAIRITPVTRPGH</sequence>
<evidence type="ECO:0000313" key="11">
    <source>
        <dbReference type="Proteomes" id="UP000681594"/>
    </source>
</evidence>
<dbReference type="InterPro" id="IPR003018">
    <property type="entry name" value="GAF"/>
</dbReference>
<dbReference type="SMART" id="SM00065">
    <property type="entry name" value="GAF"/>
    <property type="match status" value="1"/>
</dbReference>
<evidence type="ECO:0000256" key="2">
    <source>
        <dbReference type="ARBA" id="ARBA00012438"/>
    </source>
</evidence>
<evidence type="ECO:0000256" key="5">
    <source>
        <dbReference type="ARBA" id="ARBA00022741"/>
    </source>
</evidence>
<dbReference type="PROSITE" id="PS50112">
    <property type="entry name" value="PAS"/>
    <property type="match status" value="1"/>
</dbReference>
<organism evidence="10 11">
    <name type="scientific">Pararoseomonas baculiformis</name>
    <dbReference type="NCBI Taxonomy" id="2820812"/>
    <lineage>
        <taxon>Bacteria</taxon>
        <taxon>Pseudomonadati</taxon>
        <taxon>Pseudomonadota</taxon>
        <taxon>Alphaproteobacteria</taxon>
        <taxon>Acetobacterales</taxon>
        <taxon>Acetobacteraceae</taxon>
        <taxon>Pararoseomonas</taxon>
    </lineage>
</organism>
<dbReference type="InterPro" id="IPR011102">
    <property type="entry name" value="Sig_transdc_His_kinase_HWE"/>
</dbReference>
<dbReference type="Proteomes" id="UP000681594">
    <property type="component" value="Unassembled WGS sequence"/>
</dbReference>
<dbReference type="PANTHER" id="PTHR41523">
    <property type="entry name" value="TWO-COMPONENT SYSTEM SENSOR PROTEIN"/>
    <property type="match status" value="1"/>
</dbReference>
<keyword evidence="6" id="KW-0418">Kinase</keyword>
<dbReference type="PANTHER" id="PTHR41523:SF7">
    <property type="entry name" value="HISTIDINE KINASE"/>
    <property type="match status" value="1"/>
</dbReference>
<feature type="region of interest" description="Disordered" evidence="8">
    <location>
        <begin position="1"/>
        <end position="27"/>
    </location>
</feature>
<dbReference type="Pfam" id="PF07536">
    <property type="entry name" value="HWE_HK"/>
    <property type="match status" value="1"/>
</dbReference>
<evidence type="ECO:0000256" key="3">
    <source>
        <dbReference type="ARBA" id="ARBA00022553"/>
    </source>
</evidence>
<feature type="domain" description="PAS" evidence="9">
    <location>
        <begin position="44"/>
        <end position="96"/>
    </location>
</feature>
<evidence type="ECO:0000259" key="9">
    <source>
        <dbReference type="PROSITE" id="PS50112"/>
    </source>
</evidence>
<dbReference type="SUPFAM" id="SSF55785">
    <property type="entry name" value="PYP-like sensor domain (PAS domain)"/>
    <property type="match status" value="1"/>
</dbReference>
<evidence type="ECO:0000313" key="10">
    <source>
        <dbReference type="EMBL" id="MBP0446287.1"/>
    </source>
</evidence>
<dbReference type="CDD" id="cd00130">
    <property type="entry name" value="PAS"/>
    <property type="match status" value="1"/>
</dbReference>
<dbReference type="Pfam" id="PF00989">
    <property type="entry name" value="PAS"/>
    <property type="match status" value="1"/>
</dbReference>
<keyword evidence="3" id="KW-0597">Phosphoprotein</keyword>
<name>A0ABS4AGX8_9PROT</name>
<evidence type="ECO:0000256" key="1">
    <source>
        <dbReference type="ARBA" id="ARBA00000085"/>
    </source>
</evidence>
<keyword evidence="4" id="KW-0808">Transferase</keyword>
<evidence type="ECO:0000256" key="7">
    <source>
        <dbReference type="ARBA" id="ARBA00022840"/>
    </source>
</evidence>